<protein>
    <submittedName>
        <fullName>OMPA=39 kDa outer membrane protein</fullName>
    </submittedName>
</protein>
<evidence type="ECO:0000256" key="3">
    <source>
        <dbReference type="ARBA" id="ARBA00023114"/>
    </source>
</evidence>
<dbReference type="InterPro" id="IPR006664">
    <property type="entry name" value="OMP_bac"/>
</dbReference>
<keyword evidence="3" id="KW-0812">Transmembrane</keyword>
<evidence type="ECO:0000259" key="6">
    <source>
        <dbReference type="PROSITE" id="PS51123"/>
    </source>
</evidence>
<organism>
    <name type="scientific">Proteus mirabilis</name>
    <dbReference type="NCBI Taxonomy" id="584"/>
    <lineage>
        <taxon>Bacteria</taxon>
        <taxon>Pseudomonadati</taxon>
        <taxon>Pseudomonadota</taxon>
        <taxon>Gammaproteobacteria</taxon>
        <taxon>Enterobacterales</taxon>
        <taxon>Morganellaceae</taxon>
        <taxon>Proteus</taxon>
    </lineage>
</organism>
<dbReference type="InterPro" id="IPR006665">
    <property type="entry name" value="OmpA-like"/>
</dbReference>
<dbReference type="InterPro" id="IPR036737">
    <property type="entry name" value="OmpA-like_sf"/>
</dbReference>
<dbReference type="AlphaFoldDB" id="Q9R659"/>
<keyword evidence="3" id="KW-0406">Ion transport</keyword>
<dbReference type="GO" id="GO:0009279">
    <property type="term" value="C:cell outer membrane"/>
    <property type="evidence" value="ECO:0007669"/>
    <property type="project" value="InterPro"/>
</dbReference>
<keyword evidence="3" id="KW-0626">Porin</keyword>
<dbReference type="GO" id="GO:0015288">
    <property type="term" value="F:porin activity"/>
    <property type="evidence" value="ECO:0007669"/>
    <property type="project" value="UniProtKB-KW"/>
</dbReference>
<keyword evidence="3" id="KW-0813">Transport</keyword>
<dbReference type="Gene3D" id="2.40.160.20">
    <property type="match status" value="1"/>
</dbReference>
<dbReference type="SUPFAM" id="SSF103088">
    <property type="entry name" value="OmpA-like"/>
    <property type="match status" value="1"/>
</dbReference>
<reference key="1">
    <citation type="journal article" date="1993" name="Infect. Immun.">
        <title>The 39-kilodalton outer membrane protein of Proteus mirabilis is an OmpA protein and mitogen for murine B lymphocytes.</title>
        <authorList>
            <person name="Korn A."/>
            <person name="Kroll H.P."/>
            <person name="Berger H.P."/>
            <person name="Kahler A."/>
            <person name="Hessler R."/>
            <person name="Brauburger J."/>
            <person name="Muller K.P."/>
            <person name="Nixdorff K."/>
        </authorList>
    </citation>
    <scope>PROTEIN SEQUENCE</scope>
</reference>
<feature type="domain" description="OmpA-like" evidence="6">
    <location>
        <begin position="20"/>
        <end position="106"/>
    </location>
</feature>
<dbReference type="PRINTS" id="PR01021">
    <property type="entry name" value="OMPADOMAIN"/>
</dbReference>
<dbReference type="PROSITE" id="PS51123">
    <property type="entry name" value="OMPA_2"/>
    <property type="match status" value="1"/>
</dbReference>
<evidence type="ECO:0000256" key="2">
    <source>
        <dbReference type="ARBA" id="ARBA00005710"/>
    </source>
</evidence>
<evidence type="ECO:0000256" key="1">
    <source>
        <dbReference type="ARBA" id="ARBA00004370"/>
    </source>
</evidence>
<dbReference type="InterPro" id="IPR000498">
    <property type="entry name" value="OmpA-like_TM_dom"/>
</dbReference>
<dbReference type="Pfam" id="PF00691">
    <property type="entry name" value="OmpA"/>
    <property type="match status" value="1"/>
</dbReference>
<evidence type="ECO:0000256" key="5">
    <source>
        <dbReference type="PROSITE-ProRule" id="PRU00473"/>
    </source>
</evidence>
<dbReference type="Pfam" id="PF01389">
    <property type="entry name" value="OmpA_membrane"/>
    <property type="match status" value="1"/>
</dbReference>
<dbReference type="GO" id="GO:0046930">
    <property type="term" value="C:pore complex"/>
    <property type="evidence" value="ECO:0007669"/>
    <property type="project" value="UniProtKB-KW"/>
</dbReference>
<proteinExistence type="inferred from homology"/>
<dbReference type="Gene3D" id="3.30.1330.60">
    <property type="entry name" value="OmpA-like domain"/>
    <property type="match status" value="1"/>
</dbReference>
<accession>Q9R659</accession>
<evidence type="ECO:0000256" key="4">
    <source>
        <dbReference type="ARBA" id="ARBA00023136"/>
    </source>
</evidence>
<sequence>APSDNTWYTGGKLSYPVMDDLDVYTRLGGMVWRTFNQETPAPVVEPAPIGLRSDVLFNYNKVVVIGYTNRIGSQDYNLPLSEKRAQSVVNYLVSKAALINCLAPNR</sequence>
<comment type="subcellular location">
    <subcellularLocation>
        <location evidence="1">Membrane</location>
    </subcellularLocation>
</comment>
<name>Q9R659_PROMI</name>
<comment type="similarity">
    <text evidence="2">Belongs to the outer membrane OOP (TC 1.B.6) superfamily. OmpA family.</text>
</comment>
<keyword evidence="4 5" id="KW-0472">Membrane</keyword>